<evidence type="ECO:0000256" key="1">
    <source>
        <dbReference type="SAM" id="MobiDB-lite"/>
    </source>
</evidence>
<dbReference type="EMBL" id="AY846358">
    <property type="protein sequence ID" value="AAW48899.1"/>
    <property type="molecule type" value="mRNA"/>
</dbReference>
<sequence length="68" mass="7814">MPPMPNLPPLRSGMGSMRSSYDPMYSRRSPPPGPQMSRGMYEDFSRDTFDDRRPGMRGPSPSRRYAPY</sequence>
<reference evidence="2" key="1">
    <citation type="submission" date="2004-12" db="EMBL/GenBank/DDBJ databases">
        <authorList>
            <person name="Wang Z."/>
            <person name="Zha X."/>
            <person name="Xia Q."/>
        </authorList>
    </citation>
    <scope>NUCLEOTIDE SEQUENCE</scope>
    <source>
        <strain evidence="2">P50</strain>
    </source>
</reference>
<accession>Q5I7M5</accession>
<proteinExistence type="evidence at transcript level"/>
<feature type="compositionally biased region" description="Low complexity" evidence="1">
    <location>
        <begin position="56"/>
        <end position="68"/>
    </location>
</feature>
<evidence type="ECO:0000313" key="2">
    <source>
        <dbReference type="EMBL" id="AAW48899.1"/>
    </source>
</evidence>
<dbReference type="EMBL" id="MH745575">
    <property type="protein sequence ID" value="QBM91282.1"/>
    <property type="molecule type" value="mRNA"/>
</dbReference>
<protein>
    <submittedName>
        <fullName evidence="2">Lark-PB</fullName>
    </submittedName>
    <submittedName>
        <fullName evidence="3">RNA binding protein 1-C</fullName>
    </submittedName>
</protein>
<reference evidence="2" key="2">
    <citation type="journal article" date="2005" name="DNA Seq.">
        <title>Identification and expression pattern of Bmlark, a homolog of the Drosophila gene lark in Bombyx mori.</title>
        <authorList>
            <person name="Wang Z.L."/>
            <person name="Li J."/>
            <person name="Xia Q.Y."/>
            <person name="Zhou P."/>
            <person name="Duan J."/>
            <person name="Zha X.F."/>
            <person name="Xiang Z.H."/>
        </authorList>
    </citation>
    <scope>NUCLEOTIDE SEQUENCE</scope>
    <source>
        <strain evidence="2">P50</strain>
    </source>
</reference>
<gene>
    <name evidence="2" type="primary">lark</name>
    <name evidence="3" type="synonym">RBP1</name>
</gene>
<reference evidence="3" key="3">
    <citation type="submission" date="2018-08" db="EMBL/GenBank/DDBJ databases">
        <authorList>
            <person name="Zheng Z."/>
            <person name="Sun X."/>
            <person name="Zhang B."/>
            <person name="Jiang Z."/>
            <person name="Pu J."/>
            <person name="Li M."/>
            <person name="Fan Y."/>
            <person name="Xu Y."/>
        </authorList>
    </citation>
    <scope>NUCLEOTIDE SEQUENCE</scope>
</reference>
<reference evidence="3" key="4">
    <citation type="journal article" date="2019" name="RNA Biol.">
        <title>Alternative splicing regulation of doublesex gene by RNA-binding proteins in the silkworm Bombyx mori.</title>
        <authorList>
            <person name="Zheng Z.Z."/>
            <person name="Sun X."/>
            <person name="Zhang B."/>
            <person name="Pu J."/>
            <person name="Jiang Z.Y."/>
            <person name="Li M."/>
            <person name="Fan Y.J."/>
            <person name="Xu Y.Z."/>
        </authorList>
    </citation>
    <scope>NUCLEOTIDE SEQUENCE</scope>
</reference>
<dbReference type="AlphaFoldDB" id="Q5I7M5"/>
<name>Q5I7M5_BOMMO</name>
<evidence type="ECO:0000313" key="3">
    <source>
        <dbReference type="EMBL" id="QBM91282.1"/>
    </source>
</evidence>
<feature type="compositionally biased region" description="Basic and acidic residues" evidence="1">
    <location>
        <begin position="40"/>
        <end position="54"/>
    </location>
</feature>
<organism evidence="2">
    <name type="scientific">Bombyx mori</name>
    <name type="common">Silk moth</name>
    <dbReference type="NCBI Taxonomy" id="7091"/>
    <lineage>
        <taxon>Eukaryota</taxon>
        <taxon>Metazoa</taxon>
        <taxon>Ecdysozoa</taxon>
        <taxon>Arthropoda</taxon>
        <taxon>Hexapoda</taxon>
        <taxon>Insecta</taxon>
        <taxon>Pterygota</taxon>
        <taxon>Neoptera</taxon>
        <taxon>Endopterygota</taxon>
        <taxon>Lepidoptera</taxon>
        <taxon>Glossata</taxon>
        <taxon>Ditrysia</taxon>
        <taxon>Bombycoidea</taxon>
        <taxon>Bombycidae</taxon>
        <taxon>Bombycinae</taxon>
        <taxon>Bombyx</taxon>
    </lineage>
</organism>
<feature type="region of interest" description="Disordered" evidence="1">
    <location>
        <begin position="1"/>
        <end position="68"/>
    </location>
</feature>